<proteinExistence type="inferred from homology"/>
<evidence type="ECO:0000313" key="11">
    <source>
        <dbReference type="EMBL" id="KUL23262.1"/>
    </source>
</evidence>
<dbReference type="AlphaFoldDB" id="A0A117ML16"/>
<evidence type="ECO:0000256" key="4">
    <source>
        <dbReference type="ARBA" id="ARBA00022827"/>
    </source>
</evidence>
<evidence type="ECO:0000256" key="9">
    <source>
        <dbReference type="PIRSR" id="PIRSR000189-1"/>
    </source>
</evidence>
<accession>A0A117ML16</accession>
<dbReference type="RefSeq" id="WP_062712628.1">
    <property type="nucleotide sequence ID" value="NZ_LLZG01000388.1"/>
</dbReference>
<comment type="cofactor">
    <cofactor evidence="1 9">
        <name>FAD</name>
        <dbReference type="ChEBI" id="CHEBI:57692"/>
    </cofactor>
</comment>
<name>A0A117ML16_9ACTN</name>
<dbReference type="InterPro" id="IPR023209">
    <property type="entry name" value="DAO"/>
</dbReference>
<dbReference type="GO" id="GO:0071949">
    <property type="term" value="F:FAD binding"/>
    <property type="evidence" value="ECO:0007669"/>
    <property type="project" value="InterPro"/>
</dbReference>
<feature type="binding site" evidence="9">
    <location>
        <position position="270"/>
    </location>
    <ligand>
        <name>D-dopa</name>
        <dbReference type="ChEBI" id="CHEBI:149689"/>
    </ligand>
</feature>
<evidence type="ECO:0000256" key="7">
    <source>
        <dbReference type="ARBA" id="ARBA00039751"/>
    </source>
</evidence>
<dbReference type="PANTHER" id="PTHR11530">
    <property type="entry name" value="D-AMINO ACID OXIDASE"/>
    <property type="match status" value="1"/>
</dbReference>
<keyword evidence="5" id="KW-0560">Oxidoreductase</keyword>
<comment type="similarity">
    <text evidence="2">Belongs to the DAMOX/DASOX family.</text>
</comment>
<dbReference type="InterPro" id="IPR006076">
    <property type="entry name" value="FAD-dep_OxRdtase"/>
</dbReference>
<evidence type="ECO:0000313" key="12">
    <source>
        <dbReference type="Proteomes" id="UP000053923"/>
    </source>
</evidence>
<feature type="binding site" evidence="9">
    <location>
        <position position="297"/>
    </location>
    <ligand>
        <name>D-dopa</name>
        <dbReference type="ChEBI" id="CHEBI:149689"/>
    </ligand>
</feature>
<dbReference type="Gene3D" id="3.30.9.10">
    <property type="entry name" value="D-Amino Acid Oxidase, subunit A, domain 2"/>
    <property type="match status" value="1"/>
</dbReference>
<dbReference type="Pfam" id="PF01266">
    <property type="entry name" value="DAO"/>
    <property type="match status" value="1"/>
</dbReference>
<protein>
    <recommendedName>
        <fullName evidence="7">D-amino-acid oxidase</fullName>
        <ecNumber evidence="6">1.4.3.3</ecNumber>
    </recommendedName>
</protein>
<dbReference type="EMBL" id="LLZG01000388">
    <property type="protein sequence ID" value="KUL23262.1"/>
    <property type="molecule type" value="Genomic_DNA"/>
</dbReference>
<dbReference type="SUPFAM" id="SSF51971">
    <property type="entry name" value="Nucleotide-binding domain"/>
    <property type="match status" value="1"/>
</dbReference>
<sequence length="320" mass="33517">MTAERTIVIIGAGVSGLTSGVALLEAGFPVRLVAEDVPGVTSLAAGAMWGPYLVEPRARVREWSLASLHVFEVLADDSATGVRMVTGIEAARTAVSAPDWSGLVPDFRTCMSEELPAGFASGYRFTVPLIDMPVYLQYLLDRFRSTGGIVERGTIRSLDEIEGASVIVNCAGLGGGNLAGDSDIRPIRGQHVVVKNPGVTEFFSEDTGLSSDLLCIYPHGDTVVLGGTAIDGEAHLGEDAQAARAIVERCAEIVPGLAKAPVISHRVGARPTRSAVRVEEERHENGVTVVHNYGHGGSGVTLSWGCAGDVVKLISTTTAT</sequence>
<dbReference type="Proteomes" id="UP000053923">
    <property type="component" value="Unassembled WGS sequence"/>
</dbReference>
<evidence type="ECO:0000256" key="3">
    <source>
        <dbReference type="ARBA" id="ARBA00022630"/>
    </source>
</evidence>
<comment type="catalytic activity">
    <reaction evidence="8">
        <text>a D-alpha-amino acid + O2 + H2O = a 2-oxocarboxylate + H2O2 + NH4(+)</text>
        <dbReference type="Rhea" id="RHEA:21816"/>
        <dbReference type="ChEBI" id="CHEBI:15377"/>
        <dbReference type="ChEBI" id="CHEBI:15379"/>
        <dbReference type="ChEBI" id="CHEBI:16240"/>
        <dbReference type="ChEBI" id="CHEBI:28938"/>
        <dbReference type="ChEBI" id="CHEBI:35179"/>
        <dbReference type="ChEBI" id="CHEBI:59871"/>
        <dbReference type="EC" id="1.4.3.3"/>
    </reaction>
    <physiologicalReaction direction="left-to-right" evidence="8">
        <dbReference type="Rhea" id="RHEA:21817"/>
    </physiologicalReaction>
</comment>
<feature type="domain" description="FAD dependent oxidoreductase" evidence="10">
    <location>
        <begin position="7"/>
        <end position="311"/>
    </location>
</feature>
<dbReference type="InterPro" id="IPR006181">
    <property type="entry name" value="D-amino_acid_oxidase_CS"/>
</dbReference>
<comment type="caution">
    <text evidence="11">The sequence shown here is derived from an EMBL/GenBank/DDBJ whole genome shotgun (WGS) entry which is preliminary data.</text>
</comment>
<gene>
    <name evidence="11" type="ORF">ADL12_40035</name>
</gene>
<dbReference type="Gene3D" id="3.40.50.720">
    <property type="entry name" value="NAD(P)-binding Rossmann-like Domain"/>
    <property type="match status" value="1"/>
</dbReference>
<evidence type="ECO:0000256" key="2">
    <source>
        <dbReference type="ARBA" id="ARBA00006730"/>
    </source>
</evidence>
<feature type="binding site" evidence="9">
    <location>
        <begin position="41"/>
        <end position="42"/>
    </location>
    <ligand>
        <name>FAD</name>
        <dbReference type="ChEBI" id="CHEBI:57692"/>
    </ligand>
</feature>
<dbReference type="SUPFAM" id="SSF54373">
    <property type="entry name" value="FAD-linked reductases, C-terminal domain"/>
    <property type="match status" value="1"/>
</dbReference>
<dbReference type="PROSITE" id="PS00677">
    <property type="entry name" value="DAO"/>
    <property type="match status" value="1"/>
</dbReference>
<keyword evidence="12" id="KW-1185">Reference proteome</keyword>
<keyword evidence="3" id="KW-0285">Flavoprotein</keyword>
<dbReference type="GO" id="GO:0003884">
    <property type="term" value="F:D-amino-acid oxidase activity"/>
    <property type="evidence" value="ECO:0007669"/>
    <property type="project" value="UniProtKB-EC"/>
</dbReference>
<evidence type="ECO:0000256" key="1">
    <source>
        <dbReference type="ARBA" id="ARBA00001974"/>
    </source>
</evidence>
<dbReference type="PIRSF" id="PIRSF000189">
    <property type="entry name" value="D-aa_oxidase"/>
    <property type="match status" value="1"/>
</dbReference>
<feature type="binding site" evidence="9">
    <location>
        <begin position="296"/>
        <end position="301"/>
    </location>
    <ligand>
        <name>FAD</name>
        <dbReference type="ChEBI" id="CHEBI:57692"/>
    </ligand>
</feature>
<reference evidence="12" key="1">
    <citation type="submission" date="2015-10" db="EMBL/GenBank/DDBJ databases">
        <authorList>
            <person name="Ju K.-S."/>
            <person name="Doroghazi J.R."/>
            <person name="Metcalf W.W."/>
        </authorList>
    </citation>
    <scope>NUCLEOTIDE SEQUENCE [LARGE SCALE GENOMIC DNA]</scope>
    <source>
        <strain evidence="12">NRRL 3151</strain>
    </source>
</reference>
<dbReference type="PANTHER" id="PTHR11530:SF11">
    <property type="entry name" value="D-ASPARTATE OXIDASE"/>
    <property type="match status" value="1"/>
</dbReference>
<evidence type="ECO:0000256" key="6">
    <source>
        <dbReference type="ARBA" id="ARBA00039101"/>
    </source>
</evidence>
<evidence type="ECO:0000256" key="8">
    <source>
        <dbReference type="ARBA" id="ARBA00049547"/>
    </source>
</evidence>
<dbReference type="OrthoDB" id="246701at2"/>
<dbReference type="EC" id="1.4.3.3" evidence="6"/>
<organism evidence="11 12">
    <name type="scientific">Streptomyces regalis</name>
    <dbReference type="NCBI Taxonomy" id="68262"/>
    <lineage>
        <taxon>Bacteria</taxon>
        <taxon>Bacillati</taxon>
        <taxon>Actinomycetota</taxon>
        <taxon>Actinomycetes</taxon>
        <taxon>Kitasatosporales</taxon>
        <taxon>Streptomycetaceae</taxon>
        <taxon>Streptomyces</taxon>
    </lineage>
</organism>
<keyword evidence="4 9" id="KW-0274">FAD</keyword>
<evidence type="ECO:0000259" key="10">
    <source>
        <dbReference type="Pfam" id="PF01266"/>
    </source>
</evidence>
<dbReference type="GO" id="GO:0019478">
    <property type="term" value="P:D-amino acid catabolic process"/>
    <property type="evidence" value="ECO:0007669"/>
    <property type="project" value="TreeGrafter"/>
</dbReference>
<evidence type="ECO:0000256" key="5">
    <source>
        <dbReference type="ARBA" id="ARBA00023002"/>
    </source>
</evidence>
<dbReference type="GO" id="GO:0005737">
    <property type="term" value="C:cytoplasm"/>
    <property type="evidence" value="ECO:0007669"/>
    <property type="project" value="TreeGrafter"/>
</dbReference>